<dbReference type="PRINTS" id="PR00344">
    <property type="entry name" value="BCTRLSENSOR"/>
</dbReference>
<comment type="caution">
    <text evidence="11">The sequence shown here is derived from an EMBL/GenBank/DDBJ whole genome shotgun (WGS) entry which is preliminary data.</text>
</comment>
<comment type="catalytic activity">
    <reaction evidence="1">
        <text>ATP + protein L-histidine = ADP + protein N-phospho-L-histidine.</text>
        <dbReference type="EC" id="2.7.13.3"/>
    </reaction>
</comment>
<dbReference type="PANTHER" id="PTHR43711">
    <property type="entry name" value="TWO-COMPONENT HISTIDINE KINASE"/>
    <property type="match status" value="1"/>
</dbReference>
<dbReference type="Pfam" id="PF02518">
    <property type="entry name" value="HATPase_c"/>
    <property type="match status" value="1"/>
</dbReference>
<keyword evidence="7" id="KW-0802">TPR repeat</keyword>
<evidence type="ECO:0000256" key="5">
    <source>
        <dbReference type="ARBA" id="ARBA00022777"/>
    </source>
</evidence>
<evidence type="ECO:0000256" key="9">
    <source>
        <dbReference type="SAM" id="Phobius"/>
    </source>
</evidence>
<evidence type="ECO:0000259" key="10">
    <source>
        <dbReference type="PROSITE" id="PS50109"/>
    </source>
</evidence>
<dbReference type="Gene3D" id="1.25.40.10">
    <property type="entry name" value="Tetratricopeptide repeat domain"/>
    <property type="match status" value="1"/>
</dbReference>
<dbReference type="Gene3D" id="1.10.287.130">
    <property type="match status" value="1"/>
</dbReference>
<dbReference type="InterPro" id="IPR004358">
    <property type="entry name" value="Sig_transdc_His_kin-like_C"/>
</dbReference>
<dbReference type="SMART" id="SM00387">
    <property type="entry name" value="HATPase_c"/>
    <property type="match status" value="1"/>
</dbReference>
<dbReference type="InterPro" id="IPR036890">
    <property type="entry name" value="HATPase_C_sf"/>
</dbReference>
<gene>
    <name evidence="11" type="ORF">DW712_05280</name>
</gene>
<evidence type="ECO:0000256" key="7">
    <source>
        <dbReference type="PROSITE-ProRule" id="PRU00339"/>
    </source>
</evidence>
<name>A0A414LFU4_9BACE</name>
<evidence type="ECO:0000313" key="12">
    <source>
        <dbReference type="Proteomes" id="UP000285650"/>
    </source>
</evidence>
<evidence type="ECO:0000256" key="6">
    <source>
        <dbReference type="ARBA" id="ARBA00023012"/>
    </source>
</evidence>
<proteinExistence type="predicted"/>
<dbReference type="EC" id="2.7.13.3" evidence="2"/>
<dbReference type="InterPro" id="IPR019734">
    <property type="entry name" value="TPR_rpt"/>
</dbReference>
<dbReference type="InterPro" id="IPR003661">
    <property type="entry name" value="HisK_dim/P_dom"/>
</dbReference>
<sequence length="739" mass="85608">MHVEVKLDLPLRREKALNFGHGYLAKPKSSLKSMRKMKYKTTYCLLFIMGWALGLPLKGQNNPFKIDDELYAYYMHCNRMLKEERVLAMSDTLFRRAGQKKDIKAQCLALHIKCDHYYFVENIPALQKAILDARKFIERTPYQQYIFSTWLKLITYYERRRWYGKALDEVQIFQKEAIRMNNTYGMTMFYKHAANIYAMQRDFAKSLELNKKALEYSLSNNGGKDLGGIYQNIGMAYSRFAMSDSAIFYYRKALQATPNKTAKIINYIALGEESLYTYNVDLALQYIQKADNLRRMYPLYGASRERYFILVAEYHRFIKNYETAIALCDSISDDVAKLKEKELIYKDMNNFEQAYKWSQEYIRLKDSTRTADNNRLLADLTSRFDNERLNAEKDRLELRNSRLELDHTKTQQTLLVVERERNQLQLHNQELTLQQQSNELEKKNKEALYQKERAELMEVRKNQNLLLAIILGVSLMVVTTLAVAYSISRRQSFKKLKKEKAIAEQARREAENANRLKSLFLQNMSHEIRTPLNAIIGFTEVLNSGEDLGLTEGERKEMLGLISTNTDLLTTLINDILDLSKLESNTYTLNLSDVPISQLCHSTLASVEHRAQPGVRLLLDEPPNASSLVLRTDAARLRQILTNFLTNACKYTEKGNIILAYCRKAGKWEFSVSDTGCGIPADKVETVFERFEKLDNFKQGTGLGLNICRRIANLVRGQVYVDTSYTNGARFIFVHPVLS</sequence>
<dbReference type="InterPro" id="IPR003594">
    <property type="entry name" value="HATPase_dom"/>
</dbReference>
<feature type="domain" description="Histidine kinase" evidence="10">
    <location>
        <begin position="523"/>
        <end position="739"/>
    </location>
</feature>
<dbReference type="PROSITE" id="PS50109">
    <property type="entry name" value="HIS_KIN"/>
    <property type="match status" value="1"/>
</dbReference>
<keyword evidence="9" id="KW-0812">Transmembrane</keyword>
<dbReference type="EMBL" id="QSKV01000003">
    <property type="protein sequence ID" value="RHE93493.1"/>
    <property type="molecule type" value="Genomic_DNA"/>
</dbReference>
<dbReference type="InterPro" id="IPR050736">
    <property type="entry name" value="Sensor_HK_Regulatory"/>
</dbReference>
<organism evidence="11 12">
    <name type="scientific">Bacteroides intestinalis</name>
    <dbReference type="NCBI Taxonomy" id="329854"/>
    <lineage>
        <taxon>Bacteria</taxon>
        <taxon>Pseudomonadati</taxon>
        <taxon>Bacteroidota</taxon>
        <taxon>Bacteroidia</taxon>
        <taxon>Bacteroidales</taxon>
        <taxon>Bacteroidaceae</taxon>
        <taxon>Bacteroides</taxon>
    </lineage>
</organism>
<keyword evidence="8" id="KW-0175">Coiled coil</keyword>
<dbReference type="Gene3D" id="3.30.565.10">
    <property type="entry name" value="Histidine kinase-like ATPase, C-terminal domain"/>
    <property type="match status" value="1"/>
</dbReference>
<dbReference type="PROSITE" id="PS50005">
    <property type="entry name" value="TPR"/>
    <property type="match status" value="1"/>
</dbReference>
<dbReference type="CDD" id="cd00082">
    <property type="entry name" value="HisKA"/>
    <property type="match status" value="1"/>
</dbReference>
<keyword evidence="9" id="KW-0472">Membrane</keyword>
<evidence type="ECO:0000256" key="8">
    <source>
        <dbReference type="SAM" id="Coils"/>
    </source>
</evidence>
<dbReference type="GO" id="GO:0000155">
    <property type="term" value="F:phosphorelay sensor kinase activity"/>
    <property type="evidence" value="ECO:0007669"/>
    <property type="project" value="InterPro"/>
</dbReference>
<dbReference type="SMART" id="SM00028">
    <property type="entry name" value="TPR"/>
    <property type="match status" value="2"/>
</dbReference>
<dbReference type="Proteomes" id="UP000285650">
    <property type="component" value="Unassembled WGS sequence"/>
</dbReference>
<keyword evidence="4" id="KW-0808">Transferase</keyword>
<keyword evidence="6" id="KW-0902">Two-component regulatory system</keyword>
<accession>A0A414LFU4</accession>
<dbReference type="PANTHER" id="PTHR43711:SF31">
    <property type="entry name" value="HISTIDINE KINASE"/>
    <property type="match status" value="1"/>
</dbReference>
<feature type="transmembrane region" description="Helical" evidence="9">
    <location>
        <begin position="465"/>
        <end position="487"/>
    </location>
</feature>
<reference evidence="11 12" key="1">
    <citation type="submission" date="2018-08" db="EMBL/GenBank/DDBJ databases">
        <title>A genome reference for cultivated species of the human gut microbiota.</title>
        <authorList>
            <person name="Zou Y."/>
            <person name="Xue W."/>
            <person name="Luo G."/>
        </authorList>
    </citation>
    <scope>NUCLEOTIDE SEQUENCE [LARGE SCALE GENOMIC DNA]</scope>
    <source>
        <strain evidence="11 12">AM27-17</strain>
    </source>
</reference>
<dbReference type="InterPro" id="IPR005467">
    <property type="entry name" value="His_kinase_dom"/>
</dbReference>
<evidence type="ECO:0000256" key="4">
    <source>
        <dbReference type="ARBA" id="ARBA00022679"/>
    </source>
</evidence>
<feature type="repeat" description="TPR" evidence="7">
    <location>
        <begin position="227"/>
        <end position="260"/>
    </location>
</feature>
<protein>
    <recommendedName>
        <fullName evidence="2">histidine kinase</fullName>
        <ecNumber evidence="2">2.7.13.3</ecNumber>
    </recommendedName>
</protein>
<feature type="coiled-coil region" evidence="8">
    <location>
        <begin position="386"/>
        <end position="462"/>
    </location>
</feature>
<feature type="coiled-coil region" evidence="8">
    <location>
        <begin position="493"/>
        <end position="523"/>
    </location>
</feature>
<dbReference type="AlphaFoldDB" id="A0A414LFU4"/>
<keyword evidence="3" id="KW-0597">Phosphoprotein</keyword>
<keyword evidence="5" id="KW-0418">Kinase</keyword>
<dbReference type="InterPro" id="IPR036097">
    <property type="entry name" value="HisK_dim/P_sf"/>
</dbReference>
<dbReference type="SUPFAM" id="SSF48452">
    <property type="entry name" value="TPR-like"/>
    <property type="match status" value="1"/>
</dbReference>
<dbReference type="SUPFAM" id="SSF47384">
    <property type="entry name" value="Homodimeric domain of signal transducing histidine kinase"/>
    <property type="match status" value="1"/>
</dbReference>
<dbReference type="Pfam" id="PF00512">
    <property type="entry name" value="HisKA"/>
    <property type="match status" value="1"/>
</dbReference>
<evidence type="ECO:0000256" key="1">
    <source>
        <dbReference type="ARBA" id="ARBA00000085"/>
    </source>
</evidence>
<evidence type="ECO:0000313" key="11">
    <source>
        <dbReference type="EMBL" id="RHE93493.1"/>
    </source>
</evidence>
<dbReference type="InterPro" id="IPR011990">
    <property type="entry name" value="TPR-like_helical_dom_sf"/>
</dbReference>
<evidence type="ECO:0000256" key="2">
    <source>
        <dbReference type="ARBA" id="ARBA00012438"/>
    </source>
</evidence>
<dbReference type="SMART" id="SM00388">
    <property type="entry name" value="HisKA"/>
    <property type="match status" value="1"/>
</dbReference>
<evidence type="ECO:0000256" key="3">
    <source>
        <dbReference type="ARBA" id="ARBA00022553"/>
    </source>
</evidence>
<keyword evidence="9" id="KW-1133">Transmembrane helix</keyword>
<dbReference type="SUPFAM" id="SSF55874">
    <property type="entry name" value="ATPase domain of HSP90 chaperone/DNA topoisomerase II/histidine kinase"/>
    <property type="match status" value="1"/>
</dbReference>